<dbReference type="PANTHER" id="PTHR34352">
    <property type="entry name" value="PROTEIN YHFA"/>
    <property type="match status" value="1"/>
</dbReference>
<dbReference type="InterPro" id="IPR003718">
    <property type="entry name" value="OsmC/Ohr_fam"/>
</dbReference>
<dbReference type="EMBL" id="QUMS01000002">
    <property type="protein sequence ID" value="REG08461.1"/>
    <property type="molecule type" value="Genomic_DNA"/>
</dbReference>
<keyword evidence="2" id="KW-1185">Reference proteome</keyword>
<dbReference type="InterPro" id="IPR036102">
    <property type="entry name" value="OsmC/Ohrsf"/>
</dbReference>
<evidence type="ECO:0000313" key="1">
    <source>
        <dbReference type="EMBL" id="REG08461.1"/>
    </source>
</evidence>
<dbReference type="Gene3D" id="3.30.300.20">
    <property type="match status" value="1"/>
</dbReference>
<organism evidence="1 2">
    <name type="scientific">Pelolinea submarina</name>
    <dbReference type="NCBI Taxonomy" id="913107"/>
    <lineage>
        <taxon>Bacteria</taxon>
        <taxon>Bacillati</taxon>
        <taxon>Chloroflexota</taxon>
        <taxon>Anaerolineae</taxon>
        <taxon>Anaerolineales</taxon>
        <taxon>Anaerolineaceae</taxon>
        <taxon>Pelolinea</taxon>
    </lineage>
</organism>
<comment type="caution">
    <text evidence="1">The sequence shown here is derived from an EMBL/GenBank/DDBJ whole genome shotgun (WGS) entry which is preliminary data.</text>
</comment>
<dbReference type="InterPro" id="IPR015946">
    <property type="entry name" value="KH_dom-like_a/b"/>
</dbReference>
<dbReference type="Proteomes" id="UP000256388">
    <property type="component" value="Unassembled WGS sequence"/>
</dbReference>
<accession>A0A347ZNH8</accession>
<dbReference type="Pfam" id="PF02566">
    <property type="entry name" value="OsmC"/>
    <property type="match status" value="1"/>
</dbReference>
<gene>
    <name evidence="1" type="ORF">DFR64_1828</name>
</gene>
<dbReference type="AlphaFoldDB" id="A0A347ZNH8"/>
<reference evidence="1 2" key="1">
    <citation type="submission" date="2018-08" db="EMBL/GenBank/DDBJ databases">
        <title>Genomic Encyclopedia of Type Strains, Phase IV (KMG-IV): sequencing the most valuable type-strain genomes for metagenomic binning, comparative biology and taxonomic classification.</title>
        <authorList>
            <person name="Goeker M."/>
        </authorList>
    </citation>
    <scope>NUCLEOTIDE SEQUENCE [LARGE SCALE GENOMIC DNA]</scope>
    <source>
        <strain evidence="1 2">DSM 23923</strain>
    </source>
</reference>
<evidence type="ECO:0000313" key="2">
    <source>
        <dbReference type="Proteomes" id="UP000256388"/>
    </source>
</evidence>
<proteinExistence type="predicted"/>
<sequence>MAEANVRWTGGRTFIGVDSTKHAVLMSSPGEGVGMKASELLLVALATCSSYDVVSILEKRKVDLQKLEVQVSGEQAADPPWPYEKIHLKYILSGEGVTREIAEKAIELSESKYCSVSATVRGVAKITWECVIE</sequence>
<protein>
    <submittedName>
        <fullName evidence="1">Putative redox protein</fullName>
    </submittedName>
</protein>
<dbReference type="RefSeq" id="WP_116225116.1">
    <property type="nucleotide sequence ID" value="NZ_AP018437.1"/>
</dbReference>
<dbReference type="SUPFAM" id="SSF82784">
    <property type="entry name" value="OsmC-like"/>
    <property type="match status" value="1"/>
</dbReference>
<dbReference type="PANTHER" id="PTHR34352:SF1">
    <property type="entry name" value="PROTEIN YHFA"/>
    <property type="match status" value="1"/>
</dbReference>
<name>A0A347ZNH8_9CHLR</name>
<dbReference type="OrthoDB" id="9804010at2"/>